<keyword evidence="2" id="KW-0560">Oxidoreductase</keyword>
<evidence type="ECO:0000256" key="4">
    <source>
        <dbReference type="SAM" id="MobiDB-lite"/>
    </source>
</evidence>
<dbReference type="Proteomes" id="UP000515121">
    <property type="component" value="Unplaced"/>
</dbReference>
<evidence type="ECO:0000256" key="1">
    <source>
        <dbReference type="ARBA" id="ARBA00022723"/>
    </source>
</evidence>
<feature type="domain" description="Non-haem dioxygenase N-terminal" evidence="5">
    <location>
        <begin position="82"/>
        <end position="164"/>
    </location>
</feature>
<dbReference type="Gene3D" id="2.60.120.330">
    <property type="entry name" value="B-lactam Antibiotic, Isopenicillin N Synthase, Chain"/>
    <property type="match status" value="1"/>
</dbReference>
<name>A0A6P6A7X1_DURZI</name>
<organism evidence="6 7">
    <name type="scientific">Durio zibethinus</name>
    <name type="common">Durian</name>
    <dbReference type="NCBI Taxonomy" id="66656"/>
    <lineage>
        <taxon>Eukaryota</taxon>
        <taxon>Viridiplantae</taxon>
        <taxon>Streptophyta</taxon>
        <taxon>Embryophyta</taxon>
        <taxon>Tracheophyta</taxon>
        <taxon>Spermatophyta</taxon>
        <taxon>Magnoliopsida</taxon>
        <taxon>eudicotyledons</taxon>
        <taxon>Gunneridae</taxon>
        <taxon>Pentapetalae</taxon>
        <taxon>rosids</taxon>
        <taxon>malvids</taxon>
        <taxon>Malvales</taxon>
        <taxon>Malvaceae</taxon>
        <taxon>Helicteroideae</taxon>
        <taxon>Durio</taxon>
    </lineage>
</organism>
<proteinExistence type="predicted"/>
<sequence length="168" mass="19741">MAASNVYAKCHKPSPREQQTSQFRDQKKDNIFRIRPTIAGVWIPEFQSANELAEDLDHTRTHIRLPVIDLDGLLNDHHRKIERGFFQVVNHGLPPSVLNNIIDGVRKFSERDLDEKKEFYSRDRARRVRFNRNYDLFQSNRADWRDTLSVSMPTSDHVEPNELPTSCR</sequence>
<dbReference type="AlphaFoldDB" id="A0A6P6A7X1"/>
<keyword evidence="1" id="KW-0479">Metal-binding</keyword>
<protein>
    <submittedName>
        <fullName evidence="7">1-aminocyclopropane-1-carboxylate oxidase homolog</fullName>
    </submittedName>
</protein>
<evidence type="ECO:0000313" key="6">
    <source>
        <dbReference type="Proteomes" id="UP000515121"/>
    </source>
</evidence>
<evidence type="ECO:0000259" key="5">
    <source>
        <dbReference type="Pfam" id="PF14226"/>
    </source>
</evidence>
<feature type="region of interest" description="Disordered" evidence="4">
    <location>
        <begin position="1"/>
        <end position="27"/>
    </location>
</feature>
<keyword evidence="6" id="KW-1185">Reference proteome</keyword>
<evidence type="ECO:0000313" key="7">
    <source>
        <dbReference type="RefSeq" id="XP_022760890.1"/>
    </source>
</evidence>
<dbReference type="RefSeq" id="XP_022760890.1">
    <property type="nucleotide sequence ID" value="XM_022905155.1"/>
</dbReference>
<dbReference type="KEGG" id="dzi:111307133"/>
<dbReference type="Pfam" id="PF14226">
    <property type="entry name" value="DIOX_N"/>
    <property type="match status" value="1"/>
</dbReference>
<dbReference type="PANTHER" id="PTHR10209">
    <property type="entry name" value="OXIDOREDUCTASE, 2OG-FE II OXYGENASE FAMILY PROTEIN"/>
    <property type="match status" value="1"/>
</dbReference>
<evidence type="ECO:0000256" key="2">
    <source>
        <dbReference type="ARBA" id="ARBA00023002"/>
    </source>
</evidence>
<keyword evidence="3" id="KW-0408">Iron</keyword>
<dbReference type="GeneID" id="111307133"/>
<dbReference type="OrthoDB" id="288590at2759"/>
<dbReference type="InterPro" id="IPR026992">
    <property type="entry name" value="DIOX_N"/>
</dbReference>
<reference evidence="7" key="1">
    <citation type="submission" date="2025-08" db="UniProtKB">
        <authorList>
            <consortium name="RefSeq"/>
        </authorList>
    </citation>
    <scope>IDENTIFICATION</scope>
    <source>
        <tissue evidence="7">Fruit stalk</tissue>
    </source>
</reference>
<dbReference type="GO" id="GO:0046872">
    <property type="term" value="F:metal ion binding"/>
    <property type="evidence" value="ECO:0007669"/>
    <property type="project" value="UniProtKB-KW"/>
</dbReference>
<dbReference type="SUPFAM" id="SSF51197">
    <property type="entry name" value="Clavaminate synthase-like"/>
    <property type="match status" value="1"/>
</dbReference>
<dbReference type="PANTHER" id="PTHR10209:SF739">
    <property type="entry name" value="FE2OG DIOXYGENASE DOMAIN-CONTAINING PROTEIN"/>
    <property type="match status" value="1"/>
</dbReference>
<dbReference type="GO" id="GO:0016491">
    <property type="term" value="F:oxidoreductase activity"/>
    <property type="evidence" value="ECO:0007669"/>
    <property type="project" value="UniProtKB-KW"/>
</dbReference>
<gene>
    <name evidence="7" type="primary">LOC111307133</name>
</gene>
<dbReference type="InterPro" id="IPR027443">
    <property type="entry name" value="IPNS-like_sf"/>
</dbReference>
<evidence type="ECO:0000256" key="3">
    <source>
        <dbReference type="ARBA" id="ARBA00023004"/>
    </source>
</evidence>
<accession>A0A6P6A7X1</accession>